<feature type="region of interest" description="Disordered" evidence="1">
    <location>
        <begin position="530"/>
        <end position="549"/>
    </location>
</feature>
<feature type="chain" id="PRO_5003868850" description="Endonuclease/exonuclease/phosphatase domain-containing protein" evidence="3">
    <location>
        <begin position="24"/>
        <end position="549"/>
    </location>
</feature>
<dbReference type="InterPro" id="IPR036691">
    <property type="entry name" value="Endo/exonu/phosph_ase_sf"/>
</dbReference>
<sequence length="549" mass="57925">MARFAHLVLGAALALTAQRVVAADGVEVHVMSFNIRTSDASGDAGGTCSNWNGVRKDNVVAEIKGVLPDFFGTQETSDTQKAYLDSQLADTYTAIGTSTGSLNGAASEVDALYYKTAVWKLITNGQFWYGPNPDTMSAAWNMQYYRTGVWGRFEHIASGQTACIMNTHYETPGNDEAQIQASNILLAKIDALCQATDKLIVVTGDFNALPNYPAIIKLLQNDLAEPTLDPTFCGDMLSPTCQTKFDYTLHRLRDGACYKKSEVLRTAFNGCYPSDHAALLGTFCFGGSCCGDSSSSSSNSSSLADSNAGGGATGMSSIGGEQNTSPGTVGPSTGSKGSSSSSSSDGTTQVSTSKSETSSNATGTVFLVLGVVGATAGIVVVVIRKKKELDDKVQGSKNDSAQFAPSYFSRVDDADNAALSPVASPRMSGPSPGRMSNSPGRLSTSPVPTLMATKRDSKRDSRSSSVSCTDLSPSHYNNVRTSSNASFGNDRISSPAMMGNESSIYSSSFSYSSGMHDSRINFSEAFAPESFDMDDNKLTQPKKTDFAML</sequence>
<keyword evidence="2" id="KW-0812">Transmembrane</keyword>
<feature type="compositionally biased region" description="Polar residues" evidence="1">
    <location>
        <begin position="434"/>
        <end position="447"/>
    </location>
</feature>
<organism evidence="5 6">
    <name type="scientific">Globisporangium ultimum (strain ATCC 200006 / CBS 805.95 / DAOM BR144)</name>
    <name type="common">Pythium ultimum</name>
    <dbReference type="NCBI Taxonomy" id="431595"/>
    <lineage>
        <taxon>Eukaryota</taxon>
        <taxon>Sar</taxon>
        <taxon>Stramenopiles</taxon>
        <taxon>Oomycota</taxon>
        <taxon>Peronosporomycetes</taxon>
        <taxon>Pythiales</taxon>
        <taxon>Pythiaceae</taxon>
        <taxon>Globisporangium</taxon>
    </lineage>
</organism>
<evidence type="ECO:0000256" key="1">
    <source>
        <dbReference type="SAM" id="MobiDB-lite"/>
    </source>
</evidence>
<dbReference type="AlphaFoldDB" id="K3XDM4"/>
<dbReference type="Pfam" id="PF03372">
    <property type="entry name" value="Exo_endo_phos"/>
    <property type="match status" value="1"/>
</dbReference>
<dbReference type="HOGENOM" id="CLU_039688_0_0_1"/>
<accession>K3XDM4</accession>
<dbReference type="EMBL" id="GL376567">
    <property type="status" value="NOT_ANNOTATED_CDS"/>
    <property type="molecule type" value="Genomic_DNA"/>
</dbReference>
<dbReference type="InParanoid" id="K3XDM4"/>
<feature type="domain" description="Endonuclease/exonuclease/phosphatase" evidence="4">
    <location>
        <begin position="32"/>
        <end position="276"/>
    </location>
</feature>
<evidence type="ECO:0000259" key="4">
    <source>
        <dbReference type="Pfam" id="PF03372"/>
    </source>
</evidence>
<feature type="compositionally biased region" description="Basic and acidic residues" evidence="1">
    <location>
        <begin position="534"/>
        <end position="549"/>
    </location>
</feature>
<feature type="signal peptide" evidence="3">
    <location>
        <begin position="1"/>
        <end position="23"/>
    </location>
</feature>
<dbReference type="STRING" id="431595.K3XDM4"/>
<dbReference type="SUPFAM" id="SSF56219">
    <property type="entry name" value="DNase I-like"/>
    <property type="match status" value="1"/>
</dbReference>
<dbReference type="eggNOG" id="ENOG502QWP1">
    <property type="taxonomic scope" value="Eukaryota"/>
</dbReference>
<dbReference type="EnsemblProtists" id="PYU1_T015323">
    <property type="protein sequence ID" value="PYU1_T015323"/>
    <property type="gene ID" value="PYU1_G015297"/>
</dbReference>
<feature type="region of interest" description="Disordered" evidence="1">
    <location>
        <begin position="420"/>
        <end position="490"/>
    </location>
</feature>
<protein>
    <recommendedName>
        <fullName evidence="4">Endonuclease/exonuclease/phosphatase domain-containing protein</fullName>
    </recommendedName>
</protein>
<reference evidence="5" key="3">
    <citation type="submission" date="2015-02" db="UniProtKB">
        <authorList>
            <consortium name="EnsemblProtists"/>
        </authorList>
    </citation>
    <scope>IDENTIFICATION</scope>
    <source>
        <strain evidence="5">DAOM BR144</strain>
    </source>
</reference>
<dbReference type="GO" id="GO:0003824">
    <property type="term" value="F:catalytic activity"/>
    <property type="evidence" value="ECO:0007669"/>
    <property type="project" value="InterPro"/>
</dbReference>
<reference evidence="6" key="1">
    <citation type="journal article" date="2010" name="Genome Biol.">
        <title>Genome sequence of the necrotrophic plant pathogen Pythium ultimum reveals original pathogenicity mechanisms and effector repertoire.</title>
        <authorList>
            <person name="Levesque C.A."/>
            <person name="Brouwer H."/>
            <person name="Cano L."/>
            <person name="Hamilton J.P."/>
            <person name="Holt C."/>
            <person name="Huitema E."/>
            <person name="Raffaele S."/>
            <person name="Robideau G.P."/>
            <person name="Thines M."/>
            <person name="Win J."/>
            <person name="Zerillo M.M."/>
            <person name="Beakes G.W."/>
            <person name="Boore J.L."/>
            <person name="Busam D."/>
            <person name="Dumas B."/>
            <person name="Ferriera S."/>
            <person name="Fuerstenberg S.I."/>
            <person name="Gachon C.M."/>
            <person name="Gaulin E."/>
            <person name="Govers F."/>
            <person name="Grenville-Briggs L."/>
            <person name="Horner N."/>
            <person name="Hostetler J."/>
            <person name="Jiang R.H."/>
            <person name="Johnson J."/>
            <person name="Krajaejun T."/>
            <person name="Lin H."/>
            <person name="Meijer H.J."/>
            <person name="Moore B."/>
            <person name="Morris P."/>
            <person name="Phuntmart V."/>
            <person name="Puiu D."/>
            <person name="Shetty J."/>
            <person name="Stajich J.E."/>
            <person name="Tripathy S."/>
            <person name="Wawra S."/>
            <person name="van West P."/>
            <person name="Whitty B.R."/>
            <person name="Coutinho P.M."/>
            <person name="Henrissat B."/>
            <person name="Martin F."/>
            <person name="Thomas P.D."/>
            <person name="Tyler B.M."/>
            <person name="De Vries R.P."/>
            <person name="Kamoun S."/>
            <person name="Yandell M."/>
            <person name="Tisserat N."/>
            <person name="Buell C.R."/>
        </authorList>
    </citation>
    <scope>NUCLEOTIDE SEQUENCE</scope>
    <source>
        <strain evidence="6">DAOM:BR144</strain>
    </source>
</reference>
<dbReference type="Gene3D" id="3.60.10.10">
    <property type="entry name" value="Endonuclease/exonuclease/phosphatase"/>
    <property type="match status" value="1"/>
</dbReference>
<dbReference type="VEuPathDB" id="FungiDB:PYU1_G015297"/>
<reference evidence="6" key="2">
    <citation type="submission" date="2010-04" db="EMBL/GenBank/DDBJ databases">
        <authorList>
            <person name="Buell R."/>
            <person name="Hamilton J."/>
            <person name="Hostetler J."/>
        </authorList>
    </citation>
    <scope>NUCLEOTIDE SEQUENCE [LARGE SCALE GENOMIC DNA]</scope>
    <source>
        <strain evidence="6">DAOM:BR144</strain>
    </source>
</reference>
<keyword evidence="2" id="KW-0472">Membrane</keyword>
<feature type="compositionally biased region" description="Low complexity" evidence="1">
    <location>
        <begin position="314"/>
        <end position="353"/>
    </location>
</feature>
<keyword evidence="3" id="KW-0732">Signal</keyword>
<feature type="compositionally biased region" description="Basic and acidic residues" evidence="1">
    <location>
        <begin position="453"/>
        <end position="462"/>
    </location>
</feature>
<dbReference type="Proteomes" id="UP000019132">
    <property type="component" value="Unassembled WGS sequence"/>
</dbReference>
<feature type="transmembrane region" description="Helical" evidence="2">
    <location>
        <begin position="361"/>
        <end position="383"/>
    </location>
</feature>
<keyword evidence="6" id="KW-1185">Reference proteome</keyword>
<proteinExistence type="predicted"/>
<evidence type="ECO:0000256" key="2">
    <source>
        <dbReference type="SAM" id="Phobius"/>
    </source>
</evidence>
<feature type="region of interest" description="Disordered" evidence="1">
    <location>
        <begin position="300"/>
        <end position="357"/>
    </location>
</feature>
<keyword evidence="2" id="KW-1133">Transmembrane helix</keyword>
<evidence type="ECO:0000256" key="3">
    <source>
        <dbReference type="SAM" id="SignalP"/>
    </source>
</evidence>
<dbReference type="InterPro" id="IPR005135">
    <property type="entry name" value="Endo/exonuclease/phosphatase"/>
</dbReference>
<feature type="compositionally biased region" description="Polar residues" evidence="1">
    <location>
        <begin position="466"/>
        <end position="487"/>
    </location>
</feature>
<evidence type="ECO:0000313" key="6">
    <source>
        <dbReference type="Proteomes" id="UP000019132"/>
    </source>
</evidence>
<name>K3XDM4_GLOUD</name>
<dbReference type="OMA" id="TCSVKYD"/>
<evidence type="ECO:0000313" key="5">
    <source>
        <dbReference type="EnsemblProtists" id="PYU1_T015323"/>
    </source>
</evidence>